<evidence type="ECO:0000313" key="1">
    <source>
        <dbReference type="EMBL" id="MBF6302275.1"/>
    </source>
</evidence>
<gene>
    <name evidence="1" type="ORF">IU459_32750</name>
</gene>
<organism evidence="1 2">
    <name type="scientific">Nocardia amamiensis</name>
    <dbReference type="NCBI Taxonomy" id="404578"/>
    <lineage>
        <taxon>Bacteria</taxon>
        <taxon>Bacillati</taxon>
        <taxon>Actinomycetota</taxon>
        <taxon>Actinomycetes</taxon>
        <taxon>Mycobacteriales</taxon>
        <taxon>Nocardiaceae</taxon>
        <taxon>Nocardia</taxon>
    </lineage>
</organism>
<proteinExistence type="predicted"/>
<reference evidence="1 2" key="1">
    <citation type="submission" date="2020-10" db="EMBL/GenBank/DDBJ databases">
        <title>Identification of Nocardia species via Next-generation sequencing and recognition of intraspecies genetic diversity.</title>
        <authorList>
            <person name="Li P."/>
            <person name="Li P."/>
            <person name="Lu B."/>
        </authorList>
    </citation>
    <scope>NUCLEOTIDE SEQUENCE [LARGE SCALE GENOMIC DNA]</scope>
    <source>
        <strain evidence="1 2">BJ06-0157</strain>
    </source>
</reference>
<dbReference type="EMBL" id="JADLQX010000040">
    <property type="protein sequence ID" value="MBF6302275.1"/>
    <property type="molecule type" value="Genomic_DNA"/>
</dbReference>
<comment type="caution">
    <text evidence="1">The sequence shown here is derived from an EMBL/GenBank/DDBJ whole genome shotgun (WGS) entry which is preliminary data.</text>
</comment>
<dbReference type="RefSeq" id="WP_195133465.1">
    <property type="nucleotide sequence ID" value="NZ_JADLQX010000040.1"/>
</dbReference>
<dbReference type="Proteomes" id="UP000702209">
    <property type="component" value="Unassembled WGS sequence"/>
</dbReference>
<sequence length="117" mass="12685">MTSTNCPPVVTTLCGSMRFFDLMLATAAELTGRGEIVLAPFVVVDAGDQDSTAKAALDELHRRKIDLADRIVVVTDHTRYHGESTRAEIAYATEHGKPVDWAIHHVVETTPEAAGAR</sequence>
<accession>A0ABS0D0A2</accession>
<evidence type="ECO:0000313" key="2">
    <source>
        <dbReference type="Proteomes" id="UP000702209"/>
    </source>
</evidence>
<protein>
    <submittedName>
        <fullName evidence="1">Uncharacterized protein</fullName>
    </submittedName>
</protein>
<name>A0ABS0D0A2_9NOCA</name>
<keyword evidence="2" id="KW-1185">Reference proteome</keyword>